<dbReference type="Proteomes" id="UP000001542">
    <property type="component" value="Unassembled WGS sequence"/>
</dbReference>
<evidence type="ECO:0000313" key="2">
    <source>
        <dbReference type="EMBL" id="EAY10379.1"/>
    </source>
</evidence>
<name>A2EAF2_TRIV3</name>
<dbReference type="EMBL" id="DS113339">
    <property type="protein sequence ID" value="EAY10379.1"/>
    <property type="molecule type" value="Genomic_DNA"/>
</dbReference>
<dbReference type="RefSeq" id="XP_001322602.1">
    <property type="nucleotide sequence ID" value="XM_001322567.1"/>
</dbReference>
<reference evidence="2" key="1">
    <citation type="submission" date="2006-10" db="EMBL/GenBank/DDBJ databases">
        <authorList>
            <person name="Amadeo P."/>
            <person name="Zhao Q."/>
            <person name="Wortman J."/>
            <person name="Fraser-Liggett C."/>
            <person name="Carlton J."/>
        </authorList>
    </citation>
    <scope>NUCLEOTIDE SEQUENCE</scope>
    <source>
        <strain evidence="2">G3</strain>
    </source>
</reference>
<feature type="compositionally biased region" description="Basic and acidic residues" evidence="1">
    <location>
        <begin position="21"/>
        <end position="33"/>
    </location>
</feature>
<organism evidence="2 3">
    <name type="scientific">Trichomonas vaginalis (strain ATCC PRA-98 / G3)</name>
    <dbReference type="NCBI Taxonomy" id="412133"/>
    <lineage>
        <taxon>Eukaryota</taxon>
        <taxon>Metamonada</taxon>
        <taxon>Parabasalia</taxon>
        <taxon>Trichomonadida</taxon>
        <taxon>Trichomonadidae</taxon>
        <taxon>Trichomonas</taxon>
    </lineage>
</organism>
<protein>
    <submittedName>
        <fullName evidence="2">Uncharacterized protein</fullName>
    </submittedName>
</protein>
<feature type="region of interest" description="Disordered" evidence="1">
    <location>
        <begin position="1"/>
        <end position="47"/>
    </location>
</feature>
<reference evidence="2" key="2">
    <citation type="journal article" date="2007" name="Science">
        <title>Draft genome sequence of the sexually transmitted pathogen Trichomonas vaginalis.</title>
        <authorList>
            <person name="Carlton J.M."/>
            <person name="Hirt R.P."/>
            <person name="Silva J.C."/>
            <person name="Delcher A.L."/>
            <person name="Schatz M."/>
            <person name="Zhao Q."/>
            <person name="Wortman J.R."/>
            <person name="Bidwell S.L."/>
            <person name="Alsmark U.C.M."/>
            <person name="Besteiro S."/>
            <person name="Sicheritz-Ponten T."/>
            <person name="Noel C.J."/>
            <person name="Dacks J.B."/>
            <person name="Foster P.G."/>
            <person name="Simillion C."/>
            <person name="Van de Peer Y."/>
            <person name="Miranda-Saavedra D."/>
            <person name="Barton G.J."/>
            <person name="Westrop G.D."/>
            <person name="Mueller S."/>
            <person name="Dessi D."/>
            <person name="Fiori P.L."/>
            <person name="Ren Q."/>
            <person name="Paulsen I."/>
            <person name="Zhang H."/>
            <person name="Bastida-Corcuera F.D."/>
            <person name="Simoes-Barbosa A."/>
            <person name="Brown M.T."/>
            <person name="Hayes R.D."/>
            <person name="Mukherjee M."/>
            <person name="Okumura C.Y."/>
            <person name="Schneider R."/>
            <person name="Smith A.J."/>
            <person name="Vanacova S."/>
            <person name="Villalvazo M."/>
            <person name="Haas B.J."/>
            <person name="Pertea M."/>
            <person name="Feldblyum T.V."/>
            <person name="Utterback T.R."/>
            <person name="Shu C.L."/>
            <person name="Osoegawa K."/>
            <person name="de Jong P.J."/>
            <person name="Hrdy I."/>
            <person name="Horvathova L."/>
            <person name="Zubacova Z."/>
            <person name="Dolezal P."/>
            <person name="Malik S.B."/>
            <person name="Logsdon J.M. Jr."/>
            <person name="Henze K."/>
            <person name="Gupta A."/>
            <person name="Wang C.C."/>
            <person name="Dunne R.L."/>
            <person name="Upcroft J.A."/>
            <person name="Upcroft P."/>
            <person name="White O."/>
            <person name="Salzberg S.L."/>
            <person name="Tang P."/>
            <person name="Chiu C.-H."/>
            <person name="Lee Y.-S."/>
            <person name="Embley T.M."/>
            <person name="Coombs G.H."/>
            <person name="Mottram J.C."/>
            <person name="Tachezy J."/>
            <person name="Fraser-Liggett C.M."/>
            <person name="Johnson P.J."/>
        </authorList>
    </citation>
    <scope>NUCLEOTIDE SEQUENCE [LARGE SCALE GENOMIC DNA]</scope>
    <source>
        <strain evidence="2">G3</strain>
    </source>
</reference>
<feature type="compositionally biased region" description="Polar residues" evidence="1">
    <location>
        <begin position="1"/>
        <end position="16"/>
    </location>
</feature>
<dbReference type="KEGG" id="tva:4768313"/>
<dbReference type="AlphaFoldDB" id="A2EAF2"/>
<evidence type="ECO:0000313" key="3">
    <source>
        <dbReference type="Proteomes" id="UP000001542"/>
    </source>
</evidence>
<gene>
    <name evidence="2" type="ORF">TVAG_109630</name>
</gene>
<sequence length="67" mass="7783">MSDLSDQAMYQIQESSSTDDEPVKEPSYHEPPKTLKPFAMPTTSYDQVPDPLDVEPDIIFQHFKFYE</sequence>
<dbReference type="VEuPathDB" id="TrichDB:TVAG_109630"/>
<evidence type="ECO:0000256" key="1">
    <source>
        <dbReference type="SAM" id="MobiDB-lite"/>
    </source>
</evidence>
<keyword evidence="3" id="KW-1185">Reference proteome</keyword>
<dbReference type="InParanoid" id="A2EAF2"/>
<proteinExistence type="predicted"/>
<dbReference type="VEuPathDB" id="TrichDB:TVAGG3_0924090"/>
<accession>A2EAF2</accession>